<name>A0A292YTB7_9BACL</name>
<feature type="transmembrane region" description="Helical" evidence="1">
    <location>
        <begin position="41"/>
        <end position="60"/>
    </location>
</feature>
<keyword evidence="1" id="KW-0472">Membrane</keyword>
<protein>
    <submittedName>
        <fullName evidence="2">Uncharacterized protein</fullName>
    </submittedName>
</protein>
<accession>A0A292YTB7</accession>
<reference evidence="3" key="1">
    <citation type="submission" date="2017-07" db="EMBL/GenBank/DDBJ databases">
        <title>Draft genome sequence of Effusibacillus lacus strain skLN1.</title>
        <authorList>
            <person name="Watanabe M."/>
            <person name="Kojima H."/>
            <person name="Fukui M."/>
        </authorList>
    </citation>
    <scope>NUCLEOTIDE SEQUENCE [LARGE SCALE GENOMIC DNA]</scope>
    <source>
        <strain evidence="3">skLN1</strain>
    </source>
</reference>
<comment type="caution">
    <text evidence="2">The sequence shown here is derived from an EMBL/GenBank/DDBJ whole genome shotgun (WGS) entry which is preliminary data.</text>
</comment>
<keyword evidence="3" id="KW-1185">Reference proteome</keyword>
<evidence type="ECO:0000256" key="1">
    <source>
        <dbReference type="SAM" id="Phobius"/>
    </source>
</evidence>
<dbReference type="AlphaFoldDB" id="A0A292YTB7"/>
<keyword evidence="1" id="KW-0812">Transmembrane</keyword>
<dbReference type="Proteomes" id="UP000217785">
    <property type="component" value="Unassembled WGS sequence"/>
</dbReference>
<keyword evidence="1" id="KW-1133">Transmembrane helix</keyword>
<sequence length="65" mass="6966">MPLFVADNGKLRETGGRKTTGATVGNYEASQLPKGGDIMRTAFKAGMFTALNALAILITYGQPWF</sequence>
<dbReference type="EMBL" id="BDUF01000109">
    <property type="protein sequence ID" value="GAX91674.1"/>
    <property type="molecule type" value="Genomic_DNA"/>
</dbReference>
<organism evidence="2 3">
    <name type="scientific">Effusibacillus lacus</name>
    <dbReference type="NCBI Taxonomy" id="1348429"/>
    <lineage>
        <taxon>Bacteria</taxon>
        <taxon>Bacillati</taxon>
        <taxon>Bacillota</taxon>
        <taxon>Bacilli</taxon>
        <taxon>Bacillales</taxon>
        <taxon>Alicyclobacillaceae</taxon>
        <taxon>Effusibacillus</taxon>
    </lineage>
</organism>
<evidence type="ECO:0000313" key="3">
    <source>
        <dbReference type="Proteomes" id="UP000217785"/>
    </source>
</evidence>
<evidence type="ECO:0000313" key="2">
    <source>
        <dbReference type="EMBL" id="GAX91674.1"/>
    </source>
</evidence>
<proteinExistence type="predicted"/>
<gene>
    <name evidence="2" type="ORF">EFBL_3364</name>
</gene>